<keyword evidence="3" id="KW-1185">Reference proteome</keyword>
<keyword evidence="1" id="KW-0812">Transmembrane</keyword>
<dbReference type="Proteomes" id="UP001229421">
    <property type="component" value="Unassembled WGS sequence"/>
</dbReference>
<comment type="caution">
    <text evidence="2">The sequence shown here is derived from an EMBL/GenBank/DDBJ whole genome shotgun (WGS) entry which is preliminary data.</text>
</comment>
<evidence type="ECO:0000313" key="2">
    <source>
        <dbReference type="EMBL" id="KAK1406035.1"/>
    </source>
</evidence>
<reference evidence="2" key="1">
    <citation type="journal article" date="2023" name="bioRxiv">
        <title>Improved chromosome-level genome assembly for marigold (Tagetes erecta).</title>
        <authorList>
            <person name="Jiang F."/>
            <person name="Yuan L."/>
            <person name="Wang S."/>
            <person name="Wang H."/>
            <person name="Xu D."/>
            <person name="Wang A."/>
            <person name="Fan W."/>
        </authorList>
    </citation>
    <scope>NUCLEOTIDE SEQUENCE</scope>
    <source>
        <strain evidence="2">WSJ</strain>
        <tissue evidence="2">Leaf</tissue>
    </source>
</reference>
<gene>
    <name evidence="2" type="ORF">QVD17_42232</name>
</gene>
<evidence type="ECO:0000256" key="1">
    <source>
        <dbReference type="SAM" id="Phobius"/>
    </source>
</evidence>
<feature type="transmembrane region" description="Helical" evidence="1">
    <location>
        <begin position="18"/>
        <end position="36"/>
    </location>
</feature>
<name>A0AAD8N8Q9_TARER</name>
<organism evidence="2 3">
    <name type="scientific">Tagetes erecta</name>
    <name type="common">African marigold</name>
    <dbReference type="NCBI Taxonomy" id="13708"/>
    <lineage>
        <taxon>Eukaryota</taxon>
        <taxon>Viridiplantae</taxon>
        <taxon>Streptophyta</taxon>
        <taxon>Embryophyta</taxon>
        <taxon>Tracheophyta</taxon>
        <taxon>Spermatophyta</taxon>
        <taxon>Magnoliopsida</taxon>
        <taxon>eudicotyledons</taxon>
        <taxon>Gunneridae</taxon>
        <taxon>Pentapetalae</taxon>
        <taxon>asterids</taxon>
        <taxon>campanulids</taxon>
        <taxon>Asterales</taxon>
        <taxon>Asteraceae</taxon>
        <taxon>Asteroideae</taxon>
        <taxon>Heliantheae alliance</taxon>
        <taxon>Tageteae</taxon>
        <taxon>Tagetes</taxon>
    </lineage>
</organism>
<keyword evidence="1" id="KW-1133">Transmembrane helix</keyword>
<protein>
    <submittedName>
        <fullName evidence="2">Uncharacterized protein</fullName>
    </submittedName>
</protein>
<evidence type="ECO:0000313" key="3">
    <source>
        <dbReference type="Proteomes" id="UP001229421"/>
    </source>
</evidence>
<dbReference type="EMBL" id="JAUHHV010000013">
    <property type="protein sequence ID" value="KAK1406035.1"/>
    <property type="molecule type" value="Genomic_DNA"/>
</dbReference>
<accession>A0AAD8N8Q9</accession>
<proteinExistence type="predicted"/>
<keyword evidence="1" id="KW-0472">Membrane</keyword>
<sequence>MFLSQAVHSYYSLGLESTALHVLVISVSIVLAFWLGQTSRLVDEAGNPTDPPIQRHSWPFAACPYQDACNDNAGHASSLSVKQLAGVSPGSSSRGLYCNCFIVNCNWIVYFNVYELEGKTDELKSTFLLLSYCFFFLESCASSVP</sequence>
<dbReference type="AlphaFoldDB" id="A0AAD8N8Q9"/>